<dbReference type="InterPro" id="IPR003124">
    <property type="entry name" value="WH2_dom"/>
</dbReference>
<feature type="domain" description="WH2" evidence="1">
    <location>
        <begin position="34"/>
        <end position="51"/>
    </location>
</feature>
<dbReference type="Proteomes" id="UP000710432">
    <property type="component" value="Unassembled WGS sequence"/>
</dbReference>
<dbReference type="AlphaFoldDB" id="A0A8J6KUA5"/>
<evidence type="ECO:0000313" key="2">
    <source>
        <dbReference type="EMBL" id="KAH0509154.1"/>
    </source>
</evidence>
<dbReference type="PROSITE" id="PS51082">
    <property type="entry name" value="WH2"/>
    <property type="match status" value="1"/>
</dbReference>
<comment type="caution">
    <text evidence="2">The sequence shown here is derived from an EMBL/GenBank/DDBJ whole genome shotgun (WGS) entry which is preliminary data.</text>
</comment>
<dbReference type="EMBL" id="JAATJU010022963">
    <property type="protein sequence ID" value="KAH0509154.1"/>
    <property type="molecule type" value="Genomic_DNA"/>
</dbReference>
<gene>
    <name evidence="2" type="ORF">LTLLF_160235</name>
</gene>
<sequence length="163" mass="18122">MRAGQTGRRDRKLEILKGWANTEQPKLSRDEQQNRGVCLQDICRGTKLKKVTNINDRSAPVIEKLKGSGGGGYGPGAAALHPREVSFKEECPSCDQCEPRMLQILELVSQPCKSPVLELLLRGLQYLQPVGVLKMIPTAAEPPFQNFPDAETLFTRPISSHYH</sequence>
<proteinExistence type="predicted"/>
<protein>
    <submittedName>
        <fullName evidence="2">WAS/WASL-interacting protein family member 2</fullName>
    </submittedName>
</protein>
<reference evidence="2" key="1">
    <citation type="submission" date="2020-03" db="EMBL/GenBank/DDBJ databases">
        <title>Studies in the Genomics of Life Span.</title>
        <authorList>
            <person name="Glass D."/>
        </authorList>
    </citation>
    <scope>NUCLEOTIDE SEQUENCE</scope>
    <source>
        <strain evidence="2">LTLLF</strain>
        <tissue evidence="2">Muscle</tissue>
    </source>
</reference>
<name>A0A8J6KUA5_MICOH</name>
<evidence type="ECO:0000259" key="1">
    <source>
        <dbReference type="PROSITE" id="PS51082"/>
    </source>
</evidence>
<evidence type="ECO:0000313" key="3">
    <source>
        <dbReference type="Proteomes" id="UP000710432"/>
    </source>
</evidence>
<dbReference type="GO" id="GO:0003779">
    <property type="term" value="F:actin binding"/>
    <property type="evidence" value="ECO:0007669"/>
    <property type="project" value="InterPro"/>
</dbReference>
<organism evidence="2 3">
    <name type="scientific">Microtus ochrogaster</name>
    <name type="common">Prairie vole</name>
    <dbReference type="NCBI Taxonomy" id="79684"/>
    <lineage>
        <taxon>Eukaryota</taxon>
        <taxon>Metazoa</taxon>
        <taxon>Chordata</taxon>
        <taxon>Craniata</taxon>
        <taxon>Vertebrata</taxon>
        <taxon>Euteleostomi</taxon>
        <taxon>Mammalia</taxon>
        <taxon>Eutheria</taxon>
        <taxon>Euarchontoglires</taxon>
        <taxon>Glires</taxon>
        <taxon>Rodentia</taxon>
        <taxon>Myomorpha</taxon>
        <taxon>Muroidea</taxon>
        <taxon>Cricetidae</taxon>
        <taxon>Arvicolinae</taxon>
        <taxon>Microtus</taxon>
    </lineage>
</organism>
<accession>A0A8J6KUA5</accession>